<comment type="caution">
    <text evidence="2">The sequence shown here is derived from an EMBL/GenBank/DDBJ whole genome shotgun (WGS) entry which is preliminary data.</text>
</comment>
<proteinExistence type="predicted"/>
<protein>
    <submittedName>
        <fullName evidence="2">Uncharacterized protein</fullName>
    </submittedName>
</protein>
<keyword evidence="3" id="KW-1185">Reference proteome</keyword>
<dbReference type="Proteomes" id="UP001066276">
    <property type="component" value="Chromosome 10"/>
</dbReference>
<organism evidence="2 3">
    <name type="scientific">Pleurodeles waltl</name>
    <name type="common">Iberian ribbed newt</name>
    <dbReference type="NCBI Taxonomy" id="8319"/>
    <lineage>
        <taxon>Eukaryota</taxon>
        <taxon>Metazoa</taxon>
        <taxon>Chordata</taxon>
        <taxon>Craniata</taxon>
        <taxon>Vertebrata</taxon>
        <taxon>Euteleostomi</taxon>
        <taxon>Amphibia</taxon>
        <taxon>Batrachia</taxon>
        <taxon>Caudata</taxon>
        <taxon>Salamandroidea</taxon>
        <taxon>Salamandridae</taxon>
        <taxon>Pleurodelinae</taxon>
        <taxon>Pleurodeles</taxon>
    </lineage>
</organism>
<evidence type="ECO:0000313" key="3">
    <source>
        <dbReference type="Proteomes" id="UP001066276"/>
    </source>
</evidence>
<name>A0AAV7MFZ0_PLEWA</name>
<dbReference type="EMBL" id="JANPWB010000014">
    <property type="protein sequence ID" value="KAJ1100033.1"/>
    <property type="molecule type" value="Genomic_DNA"/>
</dbReference>
<reference evidence="2" key="1">
    <citation type="journal article" date="2022" name="bioRxiv">
        <title>Sequencing and chromosome-scale assembly of the giantPleurodeles waltlgenome.</title>
        <authorList>
            <person name="Brown T."/>
            <person name="Elewa A."/>
            <person name="Iarovenko S."/>
            <person name="Subramanian E."/>
            <person name="Araus A.J."/>
            <person name="Petzold A."/>
            <person name="Susuki M."/>
            <person name="Suzuki K.-i.T."/>
            <person name="Hayashi T."/>
            <person name="Toyoda A."/>
            <person name="Oliveira C."/>
            <person name="Osipova E."/>
            <person name="Leigh N.D."/>
            <person name="Simon A."/>
            <person name="Yun M.H."/>
        </authorList>
    </citation>
    <scope>NUCLEOTIDE SEQUENCE</scope>
    <source>
        <strain evidence="2">20211129_DDA</strain>
        <tissue evidence="2">Liver</tissue>
    </source>
</reference>
<accession>A0AAV7MFZ0</accession>
<feature type="region of interest" description="Disordered" evidence="1">
    <location>
        <begin position="81"/>
        <end position="185"/>
    </location>
</feature>
<evidence type="ECO:0000313" key="2">
    <source>
        <dbReference type="EMBL" id="KAJ1100033.1"/>
    </source>
</evidence>
<gene>
    <name evidence="2" type="ORF">NDU88_005122</name>
</gene>
<dbReference type="AlphaFoldDB" id="A0AAV7MFZ0"/>
<feature type="region of interest" description="Disordered" evidence="1">
    <location>
        <begin position="220"/>
        <end position="253"/>
    </location>
</feature>
<evidence type="ECO:0000256" key="1">
    <source>
        <dbReference type="SAM" id="MobiDB-lite"/>
    </source>
</evidence>
<sequence length="253" mass="26125">MALSIPSNLRPTADISCSIRSIDAPCVSSVMLVCGGLGGLLQGSVSVGTGLRRKVVDGLVYPMLCPSPLWRGAPRGRRCKARLGGDAVGAGGGARQHPPPSGSKERGERRRVSGAGPPLCSGSRICAPSSAPPKPRGERSPIAGGRQARCRPLDASSGGFRGSEGRGRRASYRRTPGGASLRRGPVRHSRPRLVFLPQASGPCSALPTVRKGRALLLLTGRRPPSASDPSHMLQRCPGGSGAPAARRLAELSS</sequence>